<reference evidence="1 2" key="1">
    <citation type="submission" date="2019-09" db="EMBL/GenBank/DDBJ databases">
        <title>Genome sequence and assembly of Adhaeribacter sp.</title>
        <authorList>
            <person name="Chhetri G."/>
        </authorList>
    </citation>
    <scope>NUCLEOTIDE SEQUENCE [LARGE SCALE GENOMIC DNA]</scope>
    <source>
        <strain evidence="1 2">DK36</strain>
    </source>
</reference>
<sequence length="171" mass="20250">MAISNEILSKIKVDFYRGSDNQTLLFYNQGQEELFWYWFKKNAIKYEPKDKLQVNKLKEGIIPSRCFGNSQVMAYKKDKDYCEGFVEVKEDFIFHGFNVHGIFAEDYTIAKNPKHFKYSGGKLPSEYYGIIIPRDFMIKENKQLIDENDATIPFLIYKYFLAQNYILIKLT</sequence>
<dbReference type="RefSeq" id="WP_150093582.1">
    <property type="nucleotide sequence ID" value="NZ_VWSF01000045.1"/>
</dbReference>
<keyword evidence="2" id="KW-1185">Reference proteome</keyword>
<name>A0A5M6CTS2_9BACT</name>
<evidence type="ECO:0000313" key="2">
    <source>
        <dbReference type="Proteomes" id="UP000323426"/>
    </source>
</evidence>
<evidence type="ECO:0000313" key="1">
    <source>
        <dbReference type="EMBL" id="KAA5538611.1"/>
    </source>
</evidence>
<organism evidence="1 2">
    <name type="scientific">Adhaeribacter rhizoryzae</name>
    <dbReference type="NCBI Taxonomy" id="2607907"/>
    <lineage>
        <taxon>Bacteria</taxon>
        <taxon>Pseudomonadati</taxon>
        <taxon>Bacteroidota</taxon>
        <taxon>Cytophagia</taxon>
        <taxon>Cytophagales</taxon>
        <taxon>Hymenobacteraceae</taxon>
        <taxon>Adhaeribacter</taxon>
    </lineage>
</organism>
<dbReference type="AlphaFoldDB" id="A0A5M6CTS2"/>
<comment type="caution">
    <text evidence="1">The sequence shown here is derived from an EMBL/GenBank/DDBJ whole genome shotgun (WGS) entry which is preliminary data.</text>
</comment>
<gene>
    <name evidence="1" type="ORF">F0145_25875</name>
</gene>
<accession>A0A5M6CTS2</accession>
<dbReference type="Proteomes" id="UP000323426">
    <property type="component" value="Unassembled WGS sequence"/>
</dbReference>
<proteinExistence type="predicted"/>
<protein>
    <submittedName>
        <fullName evidence="1">Uncharacterized protein</fullName>
    </submittedName>
</protein>
<dbReference type="EMBL" id="VWSF01000045">
    <property type="protein sequence ID" value="KAA5538611.1"/>
    <property type="molecule type" value="Genomic_DNA"/>
</dbReference>